<keyword evidence="4" id="KW-0430">Lectin</keyword>
<dbReference type="PANTHER" id="PTHR46943:SF1">
    <property type="entry name" value="PENTRAXIN-RELATED PROTEIN PTX3"/>
    <property type="match status" value="1"/>
</dbReference>
<dbReference type="RefSeq" id="WP_109594816.1">
    <property type="nucleotide sequence ID" value="NZ_BONA01000052.1"/>
</dbReference>
<protein>
    <submittedName>
        <fullName evidence="4">Concanavalin A-like lectin/glucanase superfamily protein</fullName>
    </submittedName>
</protein>
<comment type="caution">
    <text evidence="4">The sequence shown here is derived from an EMBL/GenBank/DDBJ whole genome shotgun (WGS) entry which is preliminary data.</text>
</comment>
<dbReference type="OrthoDB" id="324838at2"/>
<dbReference type="Gene3D" id="2.60.120.200">
    <property type="match status" value="1"/>
</dbReference>
<dbReference type="PANTHER" id="PTHR46943">
    <property type="entry name" value="PENTRAXIN-RELATED PROTEIN PTX3"/>
    <property type="match status" value="1"/>
</dbReference>
<keyword evidence="2" id="KW-1015">Disulfide bond</keyword>
<evidence type="ECO:0000313" key="4">
    <source>
        <dbReference type="EMBL" id="PWK46495.1"/>
    </source>
</evidence>
<dbReference type="GO" id="GO:0030246">
    <property type="term" value="F:carbohydrate binding"/>
    <property type="evidence" value="ECO:0007669"/>
    <property type="project" value="UniProtKB-KW"/>
</dbReference>
<dbReference type="InterPro" id="IPR011009">
    <property type="entry name" value="Kinase-like_dom_sf"/>
</dbReference>
<name>A0A316FEE0_9ACTN</name>
<sequence>MAGIDTPAGYTRLDRVRTGADADVYQAWDERAGRWAMLRLFHRFVAGRAEEAAFATHVAASLGLVGNASIVPVRAGGITATGRPWLALDRAEGRLLSEVLRDGPPPAEALRLVTLLADALTWAHSLRPPMLHGRIRAEHVVVSPAGIPMITDFSAPRPPGAPGPRPSGDVTDLAALLFHALTGNPWPGRGEPDDRAIAAWPGLTGLLDEVLTPVPAIDSMAVFAARLRQVWHAADVADPLPAAPPGEITPAAPPEMHKPDMHKPEGYAGKRSLSMLALVALLPLGYGAVHLFPDKAVVPPLCATTAAGDAGSAVLWWPADEGTGTTVCDVSGSGNRATLSTGAGWSSAGAAMRFTAEAAGGHASGLAPAVRTDGSFTVMAWVNLGDTDGTHGVLSQPGTVSSGFILKYERATDSWRLTMPQTDSRSPVVDGATSTTRPRIDTWTHLAASFDTATRKITIFVDGVAEDSADHPVGWNATGPVQAGRAWYDGVWSDRFHGAIDDVRAYRAALPETGIAEIAASGRDEHPAPADGL</sequence>
<reference evidence="4 5" key="1">
    <citation type="submission" date="2018-05" db="EMBL/GenBank/DDBJ databases">
        <title>Genomic Encyclopedia of Archaeal and Bacterial Type Strains, Phase II (KMG-II): from individual species to whole genera.</title>
        <authorList>
            <person name="Goeker M."/>
        </authorList>
    </citation>
    <scope>NUCLEOTIDE SEQUENCE [LARGE SCALE GENOMIC DNA]</scope>
    <source>
        <strain evidence="4 5">DSM 45184</strain>
    </source>
</reference>
<evidence type="ECO:0000313" key="5">
    <source>
        <dbReference type="Proteomes" id="UP000245697"/>
    </source>
</evidence>
<dbReference type="InterPro" id="IPR006558">
    <property type="entry name" value="LamG-like"/>
</dbReference>
<evidence type="ECO:0000259" key="3">
    <source>
        <dbReference type="SMART" id="SM00560"/>
    </source>
</evidence>
<keyword evidence="5" id="KW-1185">Reference proteome</keyword>
<organism evidence="4 5">
    <name type="scientific">Actinoplanes xinjiangensis</name>
    <dbReference type="NCBI Taxonomy" id="512350"/>
    <lineage>
        <taxon>Bacteria</taxon>
        <taxon>Bacillati</taxon>
        <taxon>Actinomycetota</taxon>
        <taxon>Actinomycetes</taxon>
        <taxon>Micromonosporales</taxon>
        <taxon>Micromonosporaceae</taxon>
        <taxon>Actinoplanes</taxon>
    </lineage>
</organism>
<accession>A0A316FEE0</accession>
<proteinExistence type="predicted"/>
<dbReference type="Pfam" id="PF13385">
    <property type="entry name" value="Laminin_G_3"/>
    <property type="match status" value="1"/>
</dbReference>
<dbReference type="GO" id="GO:0006955">
    <property type="term" value="P:immune response"/>
    <property type="evidence" value="ECO:0007669"/>
    <property type="project" value="InterPro"/>
</dbReference>
<dbReference type="Proteomes" id="UP000245697">
    <property type="component" value="Unassembled WGS sequence"/>
</dbReference>
<dbReference type="SUPFAM" id="SSF49899">
    <property type="entry name" value="Concanavalin A-like lectins/glucanases"/>
    <property type="match status" value="1"/>
</dbReference>
<dbReference type="InterPro" id="IPR042837">
    <property type="entry name" value="PTX3"/>
</dbReference>
<evidence type="ECO:0000256" key="2">
    <source>
        <dbReference type="ARBA" id="ARBA00023157"/>
    </source>
</evidence>
<dbReference type="InterPro" id="IPR013320">
    <property type="entry name" value="ConA-like_dom_sf"/>
</dbReference>
<gene>
    <name evidence="4" type="ORF">BC793_10960</name>
</gene>
<feature type="domain" description="LamG-like jellyroll fold" evidence="3">
    <location>
        <begin position="374"/>
        <end position="513"/>
    </location>
</feature>
<dbReference type="EMBL" id="QGGR01000009">
    <property type="protein sequence ID" value="PWK46495.1"/>
    <property type="molecule type" value="Genomic_DNA"/>
</dbReference>
<keyword evidence="1" id="KW-0732">Signal</keyword>
<evidence type="ECO:0000256" key="1">
    <source>
        <dbReference type="ARBA" id="ARBA00022729"/>
    </source>
</evidence>
<dbReference type="SUPFAM" id="SSF56112">
    <property type="entry name" value="Protein kinase-like (PK-like)"/>
    <property type="match status" value="1"/>
</dbReference>
<dbReference type="Gene3D" id="1.10.510.10">
    <property type="entry name" value="Transferase(Phosphotransferase) domain 1"/>
    <property type="match status" value="1"/>
</dbReference>
<dbReference type="AlphaFoldDB" id="A0A316FEE0"/>
<dbReference type="SMART" id="SM00560">
    <property type="entry name" value="LamGL"/>
    <property type="match status" value="1"/>
</dbReference>